<dbReference type="Proteomes" id="UP001445076">
    <property type="component" value="Unassembled WGS sequence"/>
</dbReference>
<evidence type="ECO:0000256" key="1">
    <source>
        <dbReference type="ARBA" id="ARBA00004651"/>
    </source>
</evidence>
<dbReference type="EMBL" id="JARKIK010000032">
    <property type="protein sequence ID" value="KAK8740683.1"/>
    <property type="molecule type" value="Genomic_DNA"/>
</dbReference>
<evidence type="ECO:0000256" key="4">
    <source>
        <dbReference type="ARBA" id="ARBA00022475"/>
    </source>
</evidence>
<name>A0AAW0X877_CHEQU</name>
<comment type="caution">
    <text evidence="13">The sequence shown here is derived from an EMBL/GenBank/DDBJ whole genome shotgun (WGS) entry which is preliminary data.</text>
</comment>
<feature type="transmembrane region" description="Helical" evidence="12">
    <location>
        <begin position="88"/>
        <end position="106"/>
    </location>
</feature>
<dbReference type="Pfam" id="PF00474">
    <property type="entry name" value="SSF"/>
    <property type="match status" value="1"/>
</dbReference>
<protein>
    <recommendedName>
        <fullName evidence="15">Sodium-dependent multivitamin transporter</fullName>
    </recommendedName>
</protein>
<evidence type="ECO:0000313" key="13">
    <source>
        <dbReference type="EMBL" id="KAK8740683.1"/>
    </source>
</evidence>
<dbReference type="GO" id="GO:0005886">
    <property type="term" value="C:plasma membrane"/>
    <property type="evidence" value="ECO:0007669"/>
    <property type="project" value="UniProtKB-SubCell"/>
</dbReference>
<evidence type="ECO:0000313" key="14">
    <source>
        <dbReference type="Proteomes" id="UP001445076"/>
    </source>
</evidence>
<keyword evidence="10" id="KW-0739">Sodium transport</keyword>
<keyword evidence="7" id="KW-0915">Sodium</keyword>
<organism evidence="13 14">
    <name type="scientific">Cherax quadricarinatus</name>
    <name type="common">Australian red claw crayfish</name>
    <dbReference type="NCBI Taxonomy" id="27406"/>
    <lineage>
        <taxon>Eukaryota</taxon>
        <taxon>Metazoa</taxon>
        <taxon>Ecdysozoa</taxon>
        <taxon>Arthropoda</taxon>
        <taxon>Crustacea</taxon>
        <taxon>Multicrustacea</taxon>
        <taxon>Malacostraca</taxon>
        <taxon>Eumalacostraca</taxon>
        <taxon>Eucarida</taxon>
        <taxon>Decapoda</taxon>
        <taxon>Pleocyemata</taxon>
        <taxon>Astacidea</taxon>
        <taxon>Parastacoidea</taxon>
        <taxon>Parastacidae</taxon>
        <taxon>Cherax</taxon>
    </lineage>
</organism>
<dbReference type="GO" id="GO:0006814">
    <property type="term" value="P:sodium ion transport"/>
    <property type="evidence" value="ECO:0007669"/>
    <property type="project" value="UniProtKB-KW"/>
</dbReference>
<dbReference type="AlphaFoldDB" id="A0AAW0X877"/>
<evidence type="ECO:0000256" key="11">
    <source>
        <dbReference type="RuleBase" id="RU362091"/>
    </source>
</evidence>
<dbReference type="InterPro" id="IPR051163">
    <property type="entry name" value="Sodium:Solute_Symporter_SSF"/>
</dbReference>
<accession>A0AAW0X877</accession>
<keyword evidence="8" id="KW-0406">Ion transport</keyword>
<dbReference type="PROSITE" id="PS50283">
    <property type="entry name" value="NA_SOLUT_SYMP_3"/>
    <property type="match status" value="1"/>
</dbReference>
<evidence type="ECO:0000256" key="12">
    <source>
        <dbReference type="SAM" id="Phobius"/>
    </source>
</evidence>
<dbReference type="Gene3D" id="1.20.1730.10">
    <property type="entry name" value="Sodium/glucose cotransporter"/>
    <property type="match status" value="1"/>
</dbReference>
<keyword evidence="5 12" id="KW-0812">Transmembrane</keyword>
<reference evidence="13 14" key="1">
    <citation type="journal article" date="2024" name="BMC Genomics">
        <title>Genome assembly of redclaw crayfish (Cherax quadricarinatus) provides insights into its immune adaptation and hypoxia tolerance.</title>
        <authorList>
            <person name="Liu Z."/>
            <person name="Zheng J."/>
            <person name="Li H."/>
            <person name="Fang K."/>
            <person name="Wang S."/>
            <person name="He J."/>
            <person name="Zhou D."/>
            <person name="Weng S."/>
            <person name="Chi M."/>
            <person name="Gu Z."/>
            <person name="He J."/>
            <person name="Li F."/>
            <person name="Wang M."/>
        </authorList>
    </citation>
    <scope>NUCLEOTIDE SEQUENCE [LARGE SCALE GENOMIC DNA]</scope>
    <source>
        <strain evidence="13">ZL_2023a</strain>
    </source>
</reference>
<keyword evidence="14" id="KW-1185">Reference proteome</keyword>
<comment type="subcellular location">
    <subcellularLocation>
        <location evidence="1">Cell membrane</location>
        <topology evidence="1">Multi-pass membrane protein</topology>
    </subcellularLocation>
</comment>
<comment type="similarity">
    <text evidence="2 11">Belongs to the sodium:solute symporter (SSF) (TC 2.A.21) family.</text>
</comment>
<dbReference type="InterPro" id="IPR001734">
    <property type="entry name" value="Na/solute_symporter"/>
</dbReference>
<evidence type="ECO:0008006" key="15">
    <source>
        <dbReference type="Google" id="ProtNLM"/>
    </source>
</evidence>
<evidence type="ECO:0000256" key="7">
    <source>
        <dbReference type="ARBA" id="ARBA00023053"/>
    </source>
</evidence>
<dbReference type="PANTHER" id="PTHR42985">
    <property type="entry name" value="SODIUM-COUPLED MONOCARBOXYLATE TRANSPORTER"/>
    <property type="match status" value="1"/>
</dbReference>
<feature type="transmembrane region" description="Helical" evidence="12">
    <location>
        <begin position="52"/>
        <end position="76"/>
    </location>
</feature>
<evidence type="ECO:0000256" key="3">
    <source>
        <dbReference type="ARBA" id="ARBA00022448"/>
    </source>
</evidence>
<gene>
    <name evidence="13" type="ORF">OTU49_002653</name>
</gene>
<evidence type="ECO:0000256" key="9">
    <source>
        <dbReference type="ARBA" id="ARBA00023136"/>
    </source>
</evidence>
<evidence type="ECO:0000256" key="5">
    <source>
        <dbReference type="ARBA" id="ARBA00022692"/>
    </source>
</evidence>
<feature type="transmembrane region" description="Helical" evidence="12">
    <location>
        <begin position="21"/>
        <end position="40"/>
    </location>
</feature>
<feature type="non-terminal residue" evidence="13">
    <location>
        <position position="107"/>
    </location>
</feature>
<evidence type="ECO:0000256" key="10">
    <source>
        <dbReference type="ARBA" id="ARBA00023201"/>
    </source>
</evidence>
<keyword evidence="4" id="KW-1003">Cell membrane</keyword>
<proteinExistence type="inferred from homology"/>
<keyword evidence="9 12" id="KW-0472">Membrane</keyword>
<sequence>MLDSSFDWSAGMRGSFTWADYLVFVGMLVASLAIGIFYAIKSRNKANDEFLLGSRSLSCFPVSMSLLASYISAILVLGGPSEAYYHGVQWWVICAGQFALPLSAVVF</sequence>
<evidence type="ECO:0000256" key="6">
    <source>
        <dbReference type="ARBA" id="ARBA00022989"/>
    </source>
</evidence>
<keyword evidence="6 12" id="KW-1133">Transmembrane helix</keyword>
<evidence type="ECO:0000256" key="2">
    <source>
        <dbReference type="ARBA" id="ARBA00006434"/>
    </source>
</evidence>
<dbReference type="InterPro" id="IPR038377">
    <property type="entry name" value="Na/Glc_symporter_sf"/>
</dbReference>
<evidence type="ECO:0000256" key="8">
    <source>
        <dbReference type="ARBA" id="ARBA00023065"/>
    </source>
</evidence>
<dbReference type="PANTHER" id="PTHR42985:SF40">
    <property type="entry name" value="LD47995P-RELATED"/>
    <property type="match status" value="1"/>
</dbReference>
<dbReference type="GO" id="GO:0015293">
    <property type="term" value="F:symporter activity"/>
    <property type="evidence" value="ECO:0007669"/>
    <property type="project" value="TreeGrafter"/>
</dbReference>
<keyword evidence="3" id="KW-0813">Transport</keyword>